<reference evidence="1" key="1">
    <citation type="journal article" date="2020" name="Stud. Mycol.">
        <title>101 Dothideomycetes genomes: a test case for predicting lifestyles and emergence of pathogens.</title>
        <authorList>
            <person name="Haridas S."/>
            <person name="Albert R."/>
            <person name="Binder M."/>
            <person name="Bloem J."/>
            <person name="Labutti K."/>
            <person name="Salamov A."/>
            <person name="Andreopoulos B."/>
            <person name="Baker S."/>
            <person name="Barry K."/>
            <person name="Bills G."/>
            <person name="Bluhm B."/>
            <person name="Cannon C."/>
            <person name="Castanera R."/>
            <person name="Culley D."/>
            <person name="Daum C."/>
            <person name="Ezra D."/>
            <person name="Gonzalez J."/>
            <person name="Henrissat B."/>
            <person name="Kuo A."/>
            <person name="Liang C."/>
            <person name="Lipzen A."/>
            <person name="Lutzoni F."/>
            <person name="Magnuson J."/>
            <person name="Mondo S."/>
            <person name="Nolan M."/>
            <person name="Ohm R."/>
            <person name="Pangilinan J."/>
            <person name="Park H.-J."/>
            <person name="Ramirez L."/>
            <person name="Alfaro M."/>
            <person name="Sun H."/>
            <person name="Tritt A."/>
            <person name="Yoshinaga Y."/>
            <person name="Zwiers L.-H."/>
            <person name="Turgeon B."/>
            <person name="Goodwin S."/>
            <person name="Spatafora J."/>
            <person name="Crous P."/>
            <person name="Grigoriev I."/>
        </authorList>
    </citation>
    <scope>NUCLEOTIDE SEQUENCE</scope>
    <source>
        <strain evidence="1">ATCC 200398</strain>
    </source>
</reference>
<evidence type="ECO:0000313" key="2">
    <source>
        <dbReference type="Proteomes" id="UP000799755"/>
    </source>
</evidence>
<sequence length="140" mass="15399">MDTSANVARLEYYDGKDYGSGRLEGHKPSAVALIVAEHHQDVAEGQHSSLRSRILLPEMEHNRVACTVANEIDFYSRAAATKFNLTYERKAHDLPLYERGVAGTDCPAPLLGPLRQDSKPLNTPSSNPCIYAIKTSQSTN</sequence>
<dbReference type="Proteomes" id="UP000799755">
    <property type="component" value="Unassembled WGS sequence"/>
</dbReference>
<name>A0ACB6Q8C7_9PLEO</name>
<proteinExistence type="predicted"/>
<protein>
    <submittedName>
        <fullName evidence="1">Uncharacterized protein</fullName>
    </submittedName>
</protein>
<organism evidence="1 2">
    <name type="scientific">Lindgomyces ingoldianus</name>
    <dbReference type="NCBI Taxonomy" id="673940"/>
    <lineage>
        <taxon>Eukaryota</taxon>
        <taxon>Fungi</taxon>
        <taxon>Dikarya</taxon>
        <taxon>Ascomycota</taxon>
        <taxon>Pezizomycotina</taxon>
        <taxon>Dothideomycetes</taxon>
        <taxon>Pleosporomycetidae</taxon>
        <taxon>Pleosporales</taxon>
        <taxon>Lindgomycetaceae</taxon>
        <taxon>Lindgomyces</taxon>
    </lineage>
</organism>
<keyword evidence="2" id="KW-1185">Reference proteome</keyword>
<gene>
    <name evidence="1" type="ORF">BDR25DRAFT_362996</name>
</gene>
<dbReference type="EMBL" id="MU003552">
    <property type="protein sequence ID" value="KAF2463274.1"/>
    <property type="molecule type" value="Genomic_DNA"/>
</dbReference>
<comment type="caution">
    <text evidence="1">The sequence shown here is derived from an EMBL/GenBank/DDBJ whole genome shotgun (WGS) entry which is preliminary data.</text>
</comment>
<accession>A0ACB6Q8C7</accession>
<evidence type="ECO:0000313" key="1">
    <source>
        <dbReference type="EMBL" id="KAF2463274.1"/>
    </source>
</evidence>